<reference evidence="1 3" key="1">
    <citation type="journal article" date="2014" name="BMC Genomics">
        <title>Genome sequence of Anopheles sinensis provides insight into genetics basis of mosquito competence for malaria parasites.</title>
        <authorList>
            <person name="Zhou D."/>
            <person name="Zhang D."/>
            <person name="Ding G."/>
            <person name="Shi L."/>
            <person name="Hou Q."/>
            <person name="Ye Y."/>
            <person name="Xu Y."/>
            <person name="Zhou H."/>
            <person name="Xiong C."/>
            <person name="Li S."/>
            <person name="Yu J."/>
            <person name="Hong S."/>
            <person name="Yu X."/>
            <person name="Zou P."/>
            <person name="Chen C."/>
            <person name="Chang X."/>
            <person name="Wang W."/>
            <person name="Lv Y."/>
            <person name="Sun Y."/>
            <person name="Ma L."/>
            <person name="Shen B."/>
            <person name="Zhu C."/>
        </authorList>
    </citation>
    <scope>NUCLEOTIDE SEQUENCE [LARGE SCALE GENOMIC DNA]</scope>
</reference>
<gene>
    <name evidence="1" type="ORF">ZHAS_00013193</name>
</gene>
<dbReference type="EnsemblMetazoa" id="ASIC013193-RA">
    <property type="protein sequence ID" value="ASIC013193-PA"/>
    <property type="gene ID" value="ASIC013193"/>
</dbReference>
<dbReference type="EMBL" id="ATLV01020405">
    <property type="status" value="NOT_ANNOTATED_CDS"/>
    <property type="molecule type" value="Genomic_DNA"/>
</dbReference>
<accession>A0A084W4X4</accession>
<evidence type="ECO:0000313" key="3">
    <source>
        <dbReference type="Proteomes" id="UP000030765"/>
    </source>
</evidence>
<reference evidence="2" key="2">
    <citation type="submission" date="2020-05" db="UniProtKB">
        <authorList>
            <consortium name="EnsemblMetazoa"/>
        </authorList>
    </citation>
    <scope>IDENTIFICATION</scope>
</reference>
<name>A0A084W4X4_ANOSI</name>
<dbReference type="EMBL" id="KE525300">
    <property type="protein sequence ID" value="KFB45268.1"/>
    <property type="molecule type" value="Genomic_DNA"/>
</dbReference>
<dbReference type="VEuPathDB" id="VectorBase:ASIC013193"/>
<evidence type="ECO:0000313" key="1">
    <source>
        <dbReference type="EMBL" id="KFB45268.1"/>
    </source>
</evidence>
<sequence>MAGQDEGKLAGPALIPGLKRESKCDGHHHIIKHYAPICKTPNLRKCPFATVFGVTGRFSGGKNENPPPVGLPA</sequence>
<proteinExistence type="predicted"/>
<dbReference type="Proteomes" id="UP000030765">
    <property type="component" value="Unassembled WGS sequence"/>
</dbReference>
<evidence type="ECO:0000313" key="2">
    <source>
        <dbReference type="EnsemblMetazoa" id="ASIC013193-PA"/>
    </source>
</evidence>
<keyword evidence="1" id="KW-0675">Receptor</keyword>
<dbReference type="AlphaFoldDB" id="A0A084W4X4"/>
<organism evidence="1">
    <name type="scientific">Anopheles sinensis</name>
    <name type="common">Mosquito</name>
    <dbReference type="NCBI Taxonomy" id="74873"/>
    <lineage>
        <taxon>Eukaryota</taxon>
        <taxon>Metazoa</taxon>
        <taxon>Ecdysozoa</taxon>
        <taxon>Arthropoda</taxon>
        <taxon>Hexapoda</taxon>
        <taxon>Insecta</taxon>
        <taxon>Pterygota</taxon>
        <taxon>Neoptera</taxon>
        <taxon>Endopterygota</taxon>
        <taxon>Diptera</taxon>
        <taxon>Nematocera</taxon>
        <taxon>Culicoidea</taxon>
        <taxon>Culicidae</taxon>
        <taxon>Anophelinae</taxon>
        <taxon>Anopheles</taxon>
    </lineage>
</organism>
<keyword evidence="3" id="KW-1185">Reference proteome</keyword>
<protein>
    <submittedName>
        <fullName evidence="1 2">Glutamate receptor ionotropic, NMDA 2D-like protein</fullName>
    </submittedName>
</protein>